<accession>A0A0A2MD71</accession>
<evidence type="ECO:0008006" key="5">
    <source>
        <dbReference type="Google" id="ProtNLM"/>
    </source>
</evidence>
<dbReference type="InterPro" id="IPR028098">
    <property type="entry name" value="Glyco_trans_4-like_N"/>
</dbReference>
<dbReference type="Gene3D" id="3.40.50.2000">
    <property type="entry name" value="Glycogen Phosphorylase B"/>
    <property type="match status" value="2"/>
</dbReference>
<feature type="domain" description="Glycosyltransferase subfamily 4-like N-terminal" evidence="2">
    <location>
        <begin position="18"/>
        <end position="183"/>
    </location>
</feature>
<proteinExistence type="predicted"/>
<dbReference type="EMBL" id="JRLW01000009">
    <property type="protein sequence ID" value="KGO89418.1"/>
    <property type="molecule type" value="Genomic_DNA"/>
</dbReference>
<sequence length="379" mass="42532">MHICFITSEFPKPGFPHGGVGTFVATLGKALVKEGVQVSVIGKNYIPKEEEEVIDGIKVYRLAPKKVKGLEWFFNAKAIARKIDEVHQENPIHFVETPELGLAFLPKRKGIQYVIRMHGGHHYFAQSEKRNTEWWKAYQERKSFKKADAVIAVSNYVGETTRKLLNLGDRPIEVIYNPIDTSRFFDATESIVKPYSVLFAGSLVEKKGVRQLVEALAFLADEYPQVELLIAGRDGKVPGTGLPYRPILEQSISEKIRPHIKFLGVVPNHEMPNVISKAHVCCYPSHMEAMPLAWLEVLAMGKIFVGSLTGPGPEAVRNGETGILVNPHDPKEIAKGIKWVFENQEQAKKMGKKAIQDINSRFALPIIVKHNISYFKSLL</sequence>
<evidence type="ECO:0000313" key="3">
    <source>
        <dbReference type="EMBL" id="KGO89418.1"/>
    </source>
</evidence>
<dbReference type="OrthoDB" id="502646at2"/>
<organism evidence="3 4">
    <name type="scientific">Flavobacterium suncheonense GH29-5 = DSM 17707</name>
    <dbReference type="NCBI Taxonomy" id="1121899"/>
    <lineage>
        <taxon>Bacteria</taxon>
        <taxon>Pseudomonadati</taxon>
        <taxon>Bacteroidota</taxon>
        <taxon>Flavobacteriia</taxon>
        <taxon>Flavobacteriales</taxon>
        <taxon>Flavobacteriaceae</taxon>
        <taxon>Flavobacterium</taxon>
    </lineage>
</organism>
<reference evidence="3 4" key="1">
    <citation type="submission" date="2013-09" db="EMBL/GenBank/DDBJ databases">
        <authorList>
            <person name="Zeng Z."/>
            <person name="Chen C."/>
        </authorList>
    </citation>
    <scope>NUCLEOTIDE SEQUENCE [LARGE SCALE GENOMIC DNA]</scope>
    <source>
        <strain evidence="3 4">GH29-5</strain>
    </source>
</reference>
<feature type="domain" description="Glycosyl transferase family 1" evidence="1">
    <location>
        <begin position="187"/>
        <end position="356"/>
    </location>
</feature>
<dbReference type="AlphaFoldDB" id="A0A0A2MD71"/>
<dbReference type="SUPFAM" id="SSF53756">
    <property type="entry name" value="UDP-Glycosyltransferase/glycogen phosphorylase"/>
    <property type="match status" value="1"/>
</dbReference>
<keyword evidence="4" id="KW-1185">Reference proteome</keyword>
<dbReference type="Proteomes" id="UP000030121">
    <property type="component" value="Unassembled WGS sequence"/>
</dbReference>
<dbReference type="InterPro" id="IPR001296">
    <property type="entry name" value="Glyco_trans_1"/>
</dbReference>
<evidence type="ECO:0000313" key="4">
    <source>
        <dbReference type="Proteomes" id="UP000030121"/>
    </source>
</evidence>
<gene>
    <name evidence="3" type="ORF">Q764_08585</name>
</gene>
<name>A0A0A2MD71_9FLAO</name>
<dbReference type="CDD" id="cd03801">
    <property type="entry name" value="GT4_PimA-like"/>
    <property type="match status" value="1"/>
</dbReference>
<dbReference type="eggNOG" id="COG0438">
    <property type="taxonomic scope" value="Bacteria"/>
</dbReference>
<evidence type="ECO:0000259" key="1">
    <source>
        <dbReference type="Pfam" id="PF00534"/>
    </source>
</evidence>
<protein>
    <recommendedName>
        <fullName evidence="5">Glycosyl transferase family 1</fullName>
    </recommendedName>
</protein>
<comment type="caution">
    <text evidence="3">The sequence shown here is derived from an EMBL/GenBank/DDBJ whole genome shotgun (WGS) entry which is preliminary data.</text>
</comment>
<evidence type="ECO:0000259" key="2">
    <source>
        <dbReference type="Pfam" id="PF13439"/>
    </source>
</evidence>
<dbReference type="GO" id="GO:0016757">
    <property type="term" value="F:glycosyltransferase activity"/>
    <property type="evidence" value="ECO:0007669"/>
    <property type="project" value="InterPro"/>
</dbReference>
<dbReference type="Pfam" id="PF00534">
    <property type="entry name" value="Glycos_transf_1"/>
    <property type="match status" value="1"/>
</dbReference>
<dbReference type="STRING" id="1121899.GCA_000430025_00280"/>
<dbReference type="RefSeq" id="WP_026981304.1">
    <property type="nucleotide sequence ID" value="NZ_JRLW01000009.1"/>
</dbReference>
<dbReference type="PANTHER" id="PTHR12526">
    <property type="entry name" value="GLYCOSYLTRANSFERASE"/>
    <property type="match status" value="1"/>
</dbReference>
<dbReference type="Pfam" id="PF13439">
    <property type="entry name" value="Glyco_transf_4"/>
    <property type="match status" value="1"/>
</dbReference>